<feature type="domain" description="Radical SAM core" evidence="6">
    <location>
        <begin position="13"/>
        <end position="247"/>
    </location>
</feature>
<feature type="region of interest" description="Disordered" evidence="5">
    <location>
        <begin position="45"/>
        <end position="66"/>
    </location>
</feature>
<dbReference type="AlphaFoldDB" id="A0A2G9ZRA8"/>
<comment type="caution">
    <text evidence="7">The sequence shown here is derived from an EMBL/GenBank/DDBJ whole genome shotgun (WGS) entry which is preliminary data.</text>
</comment>
<dbReference type="InterPro" id="IPR012840">
    <property type="entry name" value="NrdG2"/>
</dbReference>
<evidence type="ECO:0000313" key="7">
    <source>
        <dbReference type="EMBL" id="PIP34888.1"/>
    </source>
</evidence>
<dbReference type="NCBIfam" id="TIGR02495">
    <property type="entry name" value="NrdG2"/>
    <property type="match status" value="1"/>
</dbReference>
<evidence type="ECO:0000256" key="2">
    <source>
        <dbReference type="ARBA" id="ARBA00022723"/>
    </source>
</evidence>
<keyword evidence="4" id="KW-0411">Iron-sulfur</keyword>
<dbReference type="SFLD" id="SFLDG01094">
    <property type="entry name" value="Uncharacterised_Radical_SAM_Su"/>
    <property type="match status" value="1"/>
</dbReference>
<proteinExistence type="predicted"/>
<evidence type="ECO:0000259" key="6">
    <source>
        <dbReference type="PROSITE" id="PS51918"/>
    </source>
</evidence>
<dbReference type="EMBL" id="PCSE01000013">
    <property type="protein sequence ID" value="PIP34888.1"/>
    <property type="molecule type" value="Genomic_DNA"/>
</dbReference>
<dbReference type="CDD" id="cd01335">
    <property type="entry name" value="Radical_SAM"/>
    <property type="match status" value="1"/>
</dbReference>
<dbReference type="InterPro" id="IPR007197">
    <property type="entry name" value="rSAM"/>
</dbReference>
<name>A0A2G9ZRA8_9BACT</name>
<dbReference type="PANTHER" id="PTHR11228:SF27">
    <property type="entry name" value="GLYCYL-RADICAL ENZYME ACTIVATING ENZYME MJ1227-RELATED"/>
    <property type="match status" value="1"/>
</dbReference>
<dbReference type="SFLD" id="SFLDS00029">
    <property type="entry name" value="Radical_SAM"/>
    <property type="match status" value="1"/>
</dbReference>
<evidence type="ECO:0000256" key="4">
    <source>
        <dbReference type="ARBA" id="ARBA00023014"/>
    </source>
</evidence>
<dbReference type="InterPro" id="IPR058240">
    <property type="entry name" value="rSAM_sf"/>
</dbReference>
<keyword evidence="2" id="KW-0479">Metal-binding</keyword>
<dbReference type="Proteomes" id="UP000231408">
    <property type="component" value="Unassembled WGS sequence"/>
</dbReference>
<sequence length="251" mass="28428">MLIGGLEKLTLIDYPGKVAAIVFTSGCNFRCQFCYNPMLVWPSKQTESEQSKNTAGHPRNKGQDNNPSLYSEDDLFHFLEKRAGKLDGAVITGGEPTLHKDLPEFIKKIKDLGYAVKLDTNGTNPMMIKKLLKLKLIDYIAMDLKAPKNKYKLVTGITVNFQKIKESVKIIRQCGLPYEFRTTILPVLLSAKDVAIMGRLLSGADKWYLQKFKADTELVNPEFKAEEPYSNKEMDNLVSIGRKYVKLCAWR</sequence>
<accession>A0A2G9ZRA8</accession>
<protein>
    <submittedName>
        <fullName evidence="7">Anaerobic ribonucleoside-triphosphate reductase activating protein</fullName>
    </submittedName>
</protein>
<dbReference type="SFLD" id="SFLDG01067">
    <property type="entry name" value="SPASM/twitch_domain_containing"/>
    <property type="match status" value="1"/>
</dbReference>
<dbReference type="PANTHER" id="PTHR11228">
    <property type="entry name" value="RADICAL SAM DOMAIN PROTEIN"/>
    <property type="match status" value="1"/>
</dbReference>
<evidence type="ECO:0000313" key="8">
    <source>
        <dbReference type="Proteomes" id="UP000231408"/>
    </source>
</evidence>
<dbReference type="GO" id="GO:0051536">
    <property type="term" value="F:iron-sulfur cluster binding"/>
    <property type="evidence" value="ECO:0007669"/>
    <property type="project" value="UniProtKB-KW"/>
</dbReference>
<dbReference type="InterPro" id="IPR013785">
    <property type="entry name" value="Aldolase_TIM"/>
</dbReference>
<dbReference type="SUPFAM" id="SSF102114">
    <property type="entry name" value="Radical SAM enzymes"/>
    <property type="match status" value="1"/>
</dbReference>
<dbReference type="GO" id="GO:0046872">
    <property type="term" value="F:metal ion binding"/>
    <property type="evidence" value="ECO:0007669"/>
    <property type="project" value="UniProtKB-KW"/>
</dbReference>
<keyword evidence="3" id="KW-0408">Iron</keyword>
<dbReference type="Gene3D" id="3.20.20.70">
    <property type="entry name" value="Aldolase class I"/>
    <property type="match status" value="1"/>
</dbReference>
<gene>
    <name evidence="7" type="ORF">COX21_00480</name>
</gene>
<organism evidence="7 8">
    <name type="scientific">Candidatus Falkowbacteria bacterium CG23_combo_of_CG06-09_8_20_14_all_41_10</name>
    <dbReference type="NCBI Taxonomy" id="1974571"/>
    <lineage>
        <taxon>Bacteria</taxon>
        <taxon>Candidatus Falkowiibacteriota</taxon>
    </lineage>
</organism>
<evidence type="ECO:0000256" key="5">
    <source>
        <dbReference type="SAM" id="MobiDB-lite"/>
    </source>
</evidence>
<evidence type="ECO:0000256" key="3">
    <source>
        <dbReference type="ARBA" id="ARBA00023004"/>
    </source>
</evidence>
<dbReference type="PROSITE" id="PS51918">
    <property type="entry name" value="RADICAL_SAM"/>
    <property type="match status" value="1"/>
</dbReference>
<dbReference type="Pfam" id="PF04055">
    <property type="entry name" value="Radical_SAM"/>
    <property type="match status" value="1"/>
</dbReference>
<reference evidence="7 8" key="1">
    <citation type="submission" date="2017-09" db="EMBL/GenBank/DDBJ databases">
        <title>Depth-based differentiation of microbial function through sediment-hosted aquifers and enrichment of novel symbionts in the deep terrestrial subsurface.</title>
        <authorList>
            <person name="Probst A.J."/>
            <person name="Ladd B."/>
            <person name="Jarett J.K."/>
            <person name="Geller-Mcgrath D.E."/>
            <person name="Sieber C.M."/>
            <person name="Emerson J.B."/>
            <person name="Anantharaman K."/>
            <person name="Thomas B.C."/>
            <person name="Malmstrom R."/>
            <person name="Stieglmeier M."/>
            <person name="Klingl A."/>
            <person name="Woyke T."/>
            <person name="Ryan C.M."/>
            <person name="Banfield J.F."/>
        </authorList>
    </citation>
    <scope>NUCLEOTIDE SEQUENCE [LARGE SCALE GENOMIC DNA]</scope>
    <source>
        <strain evidence="7">CG23_combo_of_CG06-09_8_20_14_all_41_10</strain>
    </source>
</reference>
<keyword evidence="1" id="KW-0949">S-adenosyl-L-methionine</keyword>
<evidence type="ECO:0000256" key="1">
    <source>
        <dbReference type="ARBA" id="ARBA00022691"/>
    </source>
</evidence>
<dbReference type="GO" id="GO:0003824">
    <property type="term" value="F:catalytic activity"/>
    <property type="evidence" value="ECO:0007669"/>
    <property type="project" value="InterPro"/>
</dbReference>
<dbReference type="InterPro" id="IPR050377">
    <property type="entry name" value="Radical_SAM_PqqE_MftC-like"/>
</dbReference>